<protein>
    <submittedName>
        <fullName evidence="2">Predicted membrane protein</fullName>
    </submittedName>
</protein>
<dbReference type="EMBL" id="UGQM01000001">
    <property type="protein sequence ID" value="STZ46337.1"/>
    <property type="molecule type" value="Genomic_DNA"/>
</dbReference>
<feature type="transmembrane region" description="Helical" evidence="1">
    <location>
        <begin position="80"/>
        <end position="100"/>
    </location>
</feature>
<dbReference type="RefSeq" id="WP_013473211.1">
    <property type="nucleotide sequence ID" value="NZ_JACKST010000008.1"/>
</dbReference>
<gene>
    <name evidence="2" type="ORF">NCTC10742_05608</name>
</gene>
<accession>A0A378SY48</accession>
<evidence type="ECO:0000256" key="1">
    <source>
        <dbReference type="SAM" id="Phobius"/>
    </source>
</evidence>
<keyword evidence="1" id="KW-1133">Transmembrane helix</keyword>
<sequence>MSDLPAPPPTTRARTVGRYALAGAMIFAGFSHLFWAREEFQAQVPRWVPMDADGVVMASGGVEITLGVGLALLNRDRVLIGRLLAAFFILIFPGNIAQYVNHADGFGLNSDTSRLIRLFFQPVLIAWALWATGIPRGRR</sequence>
<feature type="transmembrane region" description="Helical" evidence="1">
    <location>
        <begin position="115"/>
        <end position="134"/>
    </location>
</feature>
<feature type="transmembrane region" description="Helical" evidence="1">
    <location>
        <begin position="55"/>
        <end position="73"/>
    </location>
</feature>
<organism evidence="2 3">
    <name type="scientific">Mycolicibacterium gilvum</name>
    <dbReference type="NCBI Taxonomy" id="1804"/>
    <lineage>
        <taxon>Bacteria</taxon>
        <taxon>Bacillati</taxon>
        <taxon>Actinomycetota</taxon>
        <taxon>Actinomycetes</taxon>
        <taxon>Mycobacteriales</taxon>
        <taxon>Mycobacteriaceae</taxon>
        <taxon>Mycolicibacterium</taxon>
    </lineage>
</organism>
<dbReference type="PANTHER" id="PTHR36974:SF1">
    <property type="entry name" value="DOXX FAMILY MEMBRANE PROTEIN"/>
    <property type="match status" value="1"/>
</dbReference>
<dbReference type="AlphaFoldDB" id="A0A378SY48"/>
<evidence type="ECO:0000313" key="3">
    <source>
        <dbReference type="Proteomes" id="UP000254291"/>
    </source>
</evidence>
<keyword evidence="1" id="KW-0472">Membrane</keyword>
<name>A0A378SY48_9MYCO</name>
<dbReference type="PANTHER" id="PTHR36974">
    <property type="entry name" value="MEMBRANE PROTEIN-RELATED"/>
    <property type="match status" value="1"/>
</dbReference>
<keyword evidence="1" id="KW-0812">Transmembrane</keyword>
<dbReference type="Proteomes" id="UP000254291">
    <property type="component" value="Unassembled WGS sequence"/>
</dbReference>
<reference evidence="2 3" key="1">
    <citation type="submission" date="2018-06" db="EMBL/GenBank/DDBJ databases">
        <authorList>
            <consortium name="Pathogen Informatics"/>
            <person name="Doyle S."/>
        </authorList>
    </citation>
    <scope>NUCLEOTIDE SEQUENCE [LARGE SCALE GENOMIC DNA]</scope>
    <source>
        <strain evidence="2 3">NCTC10742</strain>
    </source>
</reference>
<feature type="transmembrane region" description="Helical" evidence="1">
    <location>
        <begin position="16"/>
        <end position="35"/>
    </location>
</feature>
<proteinExistence type="predicted"/>
<evidence type="ECO:0000313" key="2">
    <source>
        <dbReference type="EMBL" id="STZ46337.1"/>
    </source>
</evidence>